<proteinExistence type="predicted"/>
<evidence type="ECO:0000313" key="2">
    <source>
        <dbReference type="EMBL" id="OCT73344.1"/>
    </source>
</evidence>
<dbReference type="AlphaFoldDB" id="A0A974CHF1"/>
<evidence type="ECO:0000256" key="1">
    <source>
        <dbReference type="SAM" id="SignalP"/>
    </source>
</evidence>
<organism evidence="2 3">
    <name type="scientific">Xenopus laevis</name>
    <name type="common">African clawed frog</name>
    <dbReference type="NCBI Taxonomy" id="8355"/>
    <lineage>
        <taxon>Eukaryota</taxon>
        <taxon>Metazoa</taxon>
        <taxon>Chordata</taxon>
        <taxon>Craniata</taxon>
        <taxon>Vertebrata</taxon>
        <taxon>Euteleostomi</taxon>
        <taxon>Amphibia</taxon>
        <taxon>Batrachia</taxon>
        <taxon>Anura</taxon>
        <taxon>Pipoidea</taxon>
        <taxon>Pipidae</taxon>
        <taxon>Xenopodinae</taxon>
        <taxon>Xenopus</taxon>
        <taxon>Xenopus</taxon>
    </lineage>
</organism>
<keyword evidence="1" id="KW-0732">Signal</keyword>
<evidence type="ECO:0000313" key="3">
    <source>
        <dbReference type="Proteomes" id="UP000694892"/>
    </source>
</evidence>
<sequence length="66" mass="7174">MKSTPICCLLLLLSLICYRGHSASLSGNEIRVSGNQISETAMEESNVLRLTPSAINKPNNRTNSLL</sequence>
<dbReference type="EMBL" id="CM004478">
    <property type="protein sequence ID" value="OCT73344.1"/>
    <property type="molecule type" value="Genomic_DNA"/>
</dbReference>
<feature type="signal peptide" evidence="1">
    <location>
        <begin position="1"/>
        <end position="22"/>
    </location>
</feature>
<name>A0A974CHF1_XENLA</name>
<accession>A0A974CHF1</accession>
<protein>
    <submittedName>
        <fullName evidence="2">Uncharacterized protein</fullName>
    </submittedName>
</protein>
<dbReference type="Proteomes" id="UP000694892">
    <property type="component" value="Chromosome 7L"/>
</dbReference>
<reference evidence="3" key="1">
    <citation type="journal article" date="2016" name="Nature">
        <title>Genome evolution in the allotetraploid frog Xenopus laevis.</title>
        <authorList>
            <person name="Session A.M."/>
            <person name="Uno Y."/>
            <person name="Kwon T."/>
            <person name="Chapman J.A."/>
            <person name="Toyoda A."/>
            <person name="Takahashi S."/>
            <person name="Fukui A."/>
            <person name="Hikosaka A."/>
            <person name="Suzuki A."/>
            <person name="Kondo M."/>
            <person name="van Heeringen S.J."/>
            <person name="Quigley I."/>
            <person name="Heinz S."/>
            <person name="Ogino H."/>
            <person name="Ochi H."/>
            <person name="Hellsten U."/>
            <person name="Lyons J.B."/>
            <person name="Simakov O."/>
            <person name="Putnam N."/>
            <person name="Stites J."/>
            <person name="Kuroki Y."/>
            <person name="Tanaka T."/>
            <person name="Michiue T."/>
            <person name="Watanabe M."/>
            <person name="Bogdanovic O."/>
            <person name="Lister R."/>
            <person name="Georgiou G."/>
            <person name="Paranjpe S.S."/>
            <person name="van Kruijsbergen I."/>
            <person name="Shu S."/>
            <person name="Carlson J."/>
            <person name="Kinoshita T."/>
            <person name="Ohta Y."/>
            <person name="Mawaribuchi S."/>
            <person name="Jenkins J."/>
            <person name="Grimwood J."/>
            <person name="Schmutz J."/>
            <person name="Mitros T."/>
            <person name="Mozaffari S.V."/>
            <person name="Suzuki Y."/>
            <person name="Haramoto Y."/>
            <person name="Yamamoto T.S."/>
            <person name="Takagi C."/>
            <person name="Heald R."/>
            <person name="Miller K."/>
            <person name="Haudenschild C."/>
            <person name="Kitzman J."/>
            <person name="Nakayama T."/>
            <person name="Izutsu Y."/>
            <person name="Robert J."/>
            <person name="Fortriede J."/>
            <person name="Burns K."/>
            <person name="Lotay V."/>
            <person name="Karimi K."/>
            <person name="Yasuoka Y."/>
            <person name="Dichmann D.S."/>
            <person name="Flajnik M.F."/>
            <person name="Houston D.W."/>
            <person name="Shendure J."/>
            <person name="DuPasquier L."/>
            <person name="Vize P.D."/>
            <person name="Zorn A.M."/>
            <person name="Ito M."/>
            <person name="Marcotte E.M."/>
            <person name="Wallingford J.B."/>
            <person name="Ito Y."/>
            <person name="Asashima M."/>
            <person name="Ueno N."/>
            <person name="Matsuda Y."/>
            <person name="Veenstra G.J."/>
            <person name="Fujiyama A."/>
            <person name="Harland R.M."/>
            <person name="Taira M."/>
            <person name="Rokhsar D.S."/>
        </authorList>
    </citation>
    <scope>NUCLEOTIDE SEQUENCE [LARGE SCALE GENOMIC DNA]</scope>
    <source>
        <strain evidence="3">J</strain>
    </source>
</reference>
<feature type="chain" id="PRO_5038023160" evidence="1">
    <location>
        <begin position="23"/>
        <end position="66"/>
    </location>
</feature>
<gene>
    <name evidence="2" type="ORF">XELAEV_18036326mg</name>
</gene>